<evidence type="ECO:0000256" key="6">
    <source>
        <dbReference type="ARBA" id="ARBA00022840"/>
    </source>
</evidence>
<evidence type="ECO:0000256" key="9">
    <source>
        <dbReference type="SAM" id="Phobius"/>
    </source>
</evidence>
<keyword evidence="7 9" id="KW-1133">Transmembrane helix</keyword>
<dbReference type="FunFam" id="3.40.50.300:FF:000221">
    <property type="entry name" value="Multidrug ABC transporter ATP-binding protein"/>
    <property type="match status" value="1"/>
</dbReference>
<feature type="transmembrane region" description="Helical" evidence="9">
    <location>
        <begin position="138"/>
        <end position="156"/>
    </location>
</feature>
<dbReference type="InterPro" id="IPR027417">
    <property type="entry name" value="P-loop_NTPase"/>
</dbReference>
<proteinExistence type="predicted"/>
<protein>
    <submittedName>
        <fullName evidence="12">ABC transporter permease</fullName>
    </submittedName>
</protein>
<dbReference type="Pfam" id="PF00664">
    <property type="entry name" value="ABC_membrane"/>
    <property type="match status" value="1"/>
</dbReference>
<feature type="transmembrane region" description="Helical" evidence="9">
    <location>
        <begin position="249"/>
        <end position="268"/>
    </location>
</feature>
<evidence type="ECO:0000313" key="12">
    <source>
        <dbReference type="EMBL" id="BCJ98046.1"/>
    </source>
</evidence>
<evidence type="ECO:0000256" key="2">
    <source>
        <dbReference type="ARBA" id="ARBA00022448"/>
    </source>
</evidence>
<evidence type="ECO:0000259" key="10">
    <source>
        <dbReference type="PROSITE" id="PS50893"/>
    </source>
</evidence>
<dbReference type="SMART" id="SM00382">
    <property type="entry name" value="AAA"/>
    <property type="match status" value="1"/>
</dbReference>
<feature type="domain" description="ABC transporter" evidence="10">
    <location>
        <begin position="347"/>
        <end position="581"/>
    </location>
</feature>
<comment type="subcellular location">
    <subcellularLocation>
        <location evidence="1">Cell membrane</location>
        <topology evidence="1">Multi-pass membrane protein</topology>
    </subcellularLocation>
</comment>
<gene>
    <name evidence="12" type="ORF">bsdcttw_10870</name>
</gene>
<keyword evidence="4 9" id="KW-0812">Transmembrane</keyword>
<dbReference type="InterPro" id="IPR017871">
    <property type="entry name" value="ABC_transporter-like_CS"/>
</dbReference>
<evidence type="ECO:0000256" key="4">
    <source>
        <dbReference type="ARBA" id="ARBA00022692"/>
    </source>
</evidence>
<keyword evidence="5" id="KW-0547">Nucleotide-binding</keyword>
<feature type="transmembrane region" description="Helical" evidence="9">
    <location>
        <begin position="275"/>
        <end position="298"/>
    </location>
</feature>
<evidence type="ECO:0000313" key="13">
    <source>
        <dbReference type="Proteomes" id="UP000515703"/>
    </source>
</evidence>
<dbReference type="InterPro" id="IPR011527">
    <property type="entry name" value="ABC1_TM_dom"/>
</dbReference>
<dbReference type="InterPro" id="IPR003593">
    <property type="entry name" value="AAA+_ATPase"/>
</dbReference>
<evidence type="ECO:0000256" key="7">
    <source>
        <dbReference type="ARBA" id="ARBA00022989"/>
    </source>
</evidence>
<dbReference type="Proteomes" id="UP000515703">
    <property type="component" value="Chromosome"/>
</dbReference>
<feature type="transmembrane region" description="Helical" evidence="9">
    <location>
        <begin position="161"/>
        <end position="180"/>
    </location>
</feature>
<evidence type="ECO:0000256" key="8">
    <source>
        <dbReference type="ARBA" id="ARBA00023136"/>
    </source>
</evidence>
<dbReference type="GO" id="GO:0005886">
    <property type="term" value="C:plasma membrane"/>
    <property type="evidence" value="ECO:0007669"/>
    <property type="project" value="UniProtKB-SubCell"/>
</dbReference>
<dbReference type="PROSITE" id="PS00211">
    <property type="entry name" value="ABC_TRANSPORTER_1"/>
    <property type="match status" value="1"/>
</dbReference>
<dbReference type="SUPFAM" id="SSF52540">
    <property type="entry name" value="P-loop containing nucleoside triphosphate hydrolases"/>
    <property type="match status" value="1"/>
</dbReference>
<dbReference type="CDD" id="cd07346">
    <property type="entry name" value="ABC_6TM_exporters"/>
    <property type="match status" value="1"/>
</dbReference>
<dbReference type="SUPFAM" id="SSF90123">
    <property type="entry name" value="ABC transporter transmembrane region"/>
    <property type="match status" value="1"/>
</dbReference>
<dbReference type="GO" id="GO:0016887">
    <property type="term" value="F:ATP hydrolysis activity"/>
    <property type="evidence" value="ECO:0007669"/>
    <property type="project" value="InterPro"/>
</dbReference>
<dbReference type="PROSITE" id="PS50893">
    <property type="entry name" value="ABC_TRANSPORTER_2"/>
    <property type="match status" value="1"/>
</dbReference>
<dbReference type="EMBL" id="AP023368">
    <property type="protein sequence ID" value="BCJ98046.1"/>
    <property type="molecule type" value="Genomic_DNA"/>
</dbReference>
<dbReference type="PANTHER" id="PTHR43394">
    <property type="entry name" value="ATP-DEPENDENT PERMEASE MDL1, MITOCHONDRIAL"/>
    <property type="match status" value="1"/>
</dbReference>
<accession>A0A7I8DP22</accession>
<dbReference type="Gene3D" id="3.40.50.300">
    <property type="entry name" value="P-loop containing nucleotide triphosphate hydrolases"/>
    <property type="match status" value="1"/>
</dbReference>
<evidence type="ECO:0000256" key="3">
    <source>
        <dbReference type="ARBA" id="ARBA00022475"/>
    </source>
</evidence>
<keyword evidence="13" id="KW-1185">Reference proteome</keyword>
<dbReference type="GO" id="GO:0005524">
    <property type="term" value="F:ATP binding"/>
    <property type="evidence" value="ECO:0007669"/>
    <property type="project" value="UniProtKB-KW"/>
</dbReference>
<keyword evidence="6" id="KW-0067">ATP-binding</keyword>
<sequence>MNKNYFDIKSIMRIIYYEKIYIIILFCTSVLILFFNLSEPILAQMFINKVIYAIKNEKTLFYGVLWIIVFSVKSITEYIKKRTYTIHRGRVIKNIQKEIFRKSMQLSSRKAEEMGTGYISSRMNDDADSLDGLMCDNLIGFVFSIIQGIWVLILMIRMNQILAICAIIIAIGYVSVQFFYPLKELYKNFAEVRSKYNKDIFDTLQGLRVIKVHNSQAYEQDRFESIISNLIQVKNKREFADIFRRTASSYLYALGTPVIYFVGGILILKGQCTVGIIVAFIMLYNLFASSCMTIGTFFPQFNISVGAAERIQEFLNIPGDEESASFNESNFNDYKDSLRKCDTMPIIQFNRVSFSYNNDDQYSVKDITFSVYPNEHIAIVGPSGSGKSTLANLLMRLEEPSTGSIYLCGKPITDFDLHTVRDFFSYIQQDSYLFGRTVYENISQGKALTLSEIEKVLNDAYADSFISDWQLDVNTLVSEKGKSMSGGEKQRLCIAREFAKNAPILIMDEATSSLDALADDMVLKAIDGISRNRTVITITHKLSSIKNADKIYVLKEGKIVESGTHETLMANKDLYFTMYNHQE</sequence>
<dbReference type="InterPro" id="IPR036640">
    <property type="entry name" value="ABC1_TM_sf"/>
</dbReference>
<organism evidence="12 13">
    <name type="scientific">Anaerocolumna chitinilytica</name>
    <dbReference type="NCBI Taxonomy" id="1727145"/>
    <lineage>
        <taxon>Bacteria</taxon>
        <taxon>Bacillati</taxon>
        <taxon>Bacillota</taxon>
        <taxon>Clostridia</taxon>
        <taxon>Lachnospirales</taxon>
        <taxon>Lachnospiraceae</taxon>
        <taxon>Anaerocolumna</taxon>
    </lineage>
</organism>
<reference evidence="12 13" key="1">
    <citation type="submission" date="2020-08" db="EMBL/GenBank/DDBJ databases">
        <title>Draft genome sequencing of an Anaerocolumna strain isolated from anoxic soil subjected to BSD treatment.</title>
        <authorList>
            <person name="Uek A."/>
            <person name="Tonouchi A."/>
        </authorList>
    </citation>
    <scope>NUCLEOTIDE SEQUENCE [LARGE SCALE GENOMIC DNA]</scope>
    <source>
        <strain evidence="12 13">CTTW</strain>
    </source>
</reference>
<keyword evidence="2" id="KW-0813">Transport</keyword>
<dbReference type="RefSeq" id="WP_185258403.1">
    <property type="nucleotide sequence ID" value="NZ_AP023368.1"/>
</dbReference>
<evidence type="ECO:0000256" key="1">
    <source>
        <dbReference type="ARBA" id="ARBA00004651"/>
    </source>
</evidence>
<feature type="domain" description="ABC transmembrane type-1" evidence="11">
    <location>
        <begin position="23"/>
        <end position="301"/>
    </location>
</feature>
<keyword evidence="3" id="KW-1003">Cell membrane</keyword>
<feature type="transmembrane region" description="Helical" evidence="9">
    <location>
        <begin position="20"/>
        <end position="38"/>
    </location>
</feature>
<evidence type="ECO:0000259" key="11">
    <source>
        <dbReference type="PROSITE" id="PS50929"/>
    </source>
</evidence>
<dbReference type="AlphaFoldDB" id="A0A7I8DP22"/>
<dbReference type="Pfam" id="PF00005">
    <property type="entry name" value="ABC_tran"/>
    <property type="match status" value="1"/>
</dbReference>
<reference evidence="12 13" key="2">
    <citation type="submission" date="2020-08" db="EMBL/GenBank/DDBJ databases">
        <authorList>
            <person name="Ueki A."/>
            <person name="Tonouchi A."/>
        </authorList>
    </citation>
    <scope>NUCLEOTIDE SEQUENCE [LARGE SCALE GENOMIC DNA]</scope>
    <source>
        <strain evidence="12 13">CTTW</strain>
    </source>
</reference>
<keyword evidence="8 9" id="KW-0472">Membrane</keyword>
<evidence type="ECO:0000256" key="5">
    <source>
        <dbReference type="ARBA" id="ARBA00022741"/>
    </source>
</evidence>
<dbReference type="Gene3D" id="1.20.1560.10">
    <property type="entry name" value="ABC transporter type 1, transmembrane domain"/>
    <property type="match status" value="1"/>
</dbReference>
<dbReference type="PANTHER" id="PTHR43394:SF1">
    <property type="entry name" value="ATP-BINDING CASSETTE SUB-FAMILY B MEMBER 10, MITOCHONDRIAL"/>
    <property type="match status" value="1"/>
</dbReference>
<dbReference type="KEGG" id="acht:bsdcttw_10870"/>
<dbReference type="InterPro" id="IPR003439">
    <property type="entry name" value="ABC_transporter-like_ATP-bd"/>
</dbReference>
<dbReference type="PROSITE" id="PS50929">
    <property type="entry name" value="ABC_TM1F"/>
    <property type="match status" value="1"/>
</dbReference>
<name>A0A7I8DP22_9FIRM</name>
<dbReference type="InterPro" id="IPR039421">
    <property type="entry name" value="Type_1_exporter"/>
</dbReference>
<dbReference type="GO" id="GO:0015421">
    <property type="term" value="F:ABC-type oligopeptide transporter activity"/>
    <property type="evidence" value="ECO:0007669"/>
    <property type="project" value="TreeGrafter"/>
</dbReference>